<feature type="region of interest" description="Disordered" evidence="1">
    <location>
        <begin position="1"/>
        <end position="35"/>
    </location>
</feature>
<dbReference type="Proteomes" id="UP000016922">
    <property type="component" value="Unassembled WGS sequence"/>
</dbReference>
<evidence type="ECO:0000256" key="1">
    <source>
        <dbReference type="SAM" id="MobiDB-lite"/>
    </source>
</evidence>
<protein>
    <submittedName>
        <fullName evidence="2">Uncharacterized protein</fullName>
    </submittedName>
</protein>
<dbReference type="KEGG" id="glz:GLAREA_04284"/>
<evidence type="ECO:0000313" key="3">
    <source>
        <dbReference type="Proteomes" id="UP000016922"/>
    </source>
</evidence>
<sequence>MPSPRQRPRRAPRSRNPLPDSQPANNHPPIPGSYIHDFDFASAPLHRPFRNGEIIDLTDSSSNLNSPPDLSNLLTSTSHLITQTATLAATYGLQKLNEQNLPSHVSDFILASTQRAANVDWLRVSQDVLAWVQTHPQEAKVAGYVVAGGAVFFKPRLLPKLAWEAWKIKSGGLGAREFSYLVRLRVGSADDAVVNPFSGLTAGVGLATSAAAAVIAGIGGGVEDEGEGEDESDFAVLTRTAWKLAMRKVKRAKRRPAGNRRRP</sequence>
<gene>
    <name evidence="2" type="ORF">GLAREA_04284</name>
</gene>
<dbReference type="RefSeq" id="XP_008084852.1">
    <property type="nucleotide sequence ID" value="XM_008086661.1"/>
</dbReference>
<feature type="compositionally biased region" description="Basic residues" evidence="1">
    <location>
        <begin position="1"/>
        <end position="13"/>
    </location>
</feature>
<dbReference type="AlphaFoldDB" id="S3DLT1"/>
<dbReference type="GeneID" id="19463339"/>
<dbReference type="EMBL" id="KE145369">
    <property type="protein sequence ID" value="EPE27493.1"/>
    <property type="molecule type" value="Genomic_DNA"/>
</dbReference>
<keyword evidence="3" id="KW-1185">Reference proteome</keyword>
<accession>S3DLT1</accession>
<dbReference type="HOGENOM" id="CLU_1057868_0_0_1"/>
<organism evidence="2 3">
    <name type="scientific">Glarea lozoyensis (strain ATCC 20868 / MF5171)</name>
    <dbReference type="NCBI Taxonomy" id="1116229"/>
    <lineage>
        <taxon>Eukaryota</taxon>
        <taxon>Fungi</taxon>
        <taxon>Dikarya</taxon>
        <taxon>Ascomycota</taxon>
        <taxon>Pezizomycotina</taxon>
        <taxon>Leotiomycetes</taxon>
        <taxon>Helotiales</taxon>
        <taxon>Helotiaceae</taxon>
        <taxon>Glarea</taxon>
    </lineage>
</organism>
<evidence type="ECO:0000313" key="2">
    <source>
        <dbReference type="EMBL" id="EPE27493.1"/>
    </source>
</evidence>
<name>S3DLT1_GLAL2</name>
<proteinExistence type="predicted"/>
<reference evidence="2 3" key="1">
    <citation type="journal article" date="2013" name="BMC Genomics">
        <title>Genomics-driven discovery of the pneumocandin biosynthetic gene cluster in the fungus Glarea lozoyensis.</title>
        <authorList>
            <person name="Chen L."/>
            <person name="Yue Q."/>
            <person name="Zhang X."/>
            <person name="Xiang M."/>
            <person name="Wang C."/>
            <person name="Li S."/>
            <person name="Che Y."/>
            <person name="Ortiz-Lopez F.J."/>
            <person name="Bills G.F."/>
            <person name="Liu X."/>
            <person name="An Z."/>
        </authorList>
    </citation>
    <scope>NUCLEOTIDE SEQUENCE [LARGE SCALE GENOMIC DNA]</scope>
    <source>
        <strain evidence="3">ATCC 20868 / MF5171</strain>
    </source>
</reference>